<dbReference type="GO" id="GO:0005634">
    <property type="term" value="C:nucleus"/>
    <property type="evidence" value="ECO:0007669"/>
    <property type="project" value="TreeGrafter"/>
</dbReference>
<proteinExistence type="predicted"/>
<feature type="domain" description="DUF7082" evidence="2">
    <location>
        <begin position="420"/>
        <end position="573"/>
    </location>
</feature>
<dbReference type="Proteomes" id="UP000002038">
    <property type="component" value="Unassembled WGS sequence"/>
</dbReference>
<keyword evidence="4" id="KW-1185">Reference proteome</keyword>
<dbReference type="PANTHER" id="PTHR39463">
    <property type="entry name" value="MEDUSA"/>
    <property type="match status" value="1"/>
</dbReference>
<dbReference type="GeneID" id="8505477"/>
<dbReference type="EMBL" id="GG657452">
    <property type="protein sequence ID" value="OAT07203.1"/>
    <property type="molecule type" value="Genomic_DNA"/>
</dbReference>
<evidence type="ECO:0000313" key="3">
    <source>
        <dbReference type="EMBL" id="OAT07203.1"/>
    </source>
</evidence>
<sequence length="748" mass="80932">MYCNTVTLAFPKSHSAQLDLDFQTPLILDESFDFSDPEESRFAGAFSDGLLAKSGGLFSMSAYEKSPQADFLDYDATRALHDTAGFSAYAQPPYVTHLFPSALESHTIPDDDSVHYVTNEGYSGSHSFDLPRSPVLDLGSRQLPEVASYTPLTGHEGSKLSVYLQCPYDFLSPAAPTSVSFLFGSERCECVVTSLGFLKSNFQYVLSVDVPPFAATGCPSLTVPLQMIMEESEGQGAQAVHVGVFTYDHNPQSAVSPAGTSRKRRLSDASDETSRSARSAPVKQLRIKEPTNTFTYSESLSGSPYSPYLPTPTTANVYPAQYHPVSPRPSLLQYPGTTGTSQPMIKAPSPLASSWSPSFATVNISARSPGLSMTPNSHSSSMPSPVKTMNPILIRTSTIQHLAGAGPNQAFNPYAMYPSKAVLKIDGDLDSMTENWSPEERTSKRRLVHFTRRQSGSIIHADFKAVAPADRAPNSICISCIYWDGKNECYVTSVDTIYLLESLVGVRFTVEEKNRIRRNLEGFRPLTVSKAKPDSEDFFKVIMGFPNPKPRNIEKDVKVFPWRILSHALKKIIGKYSASYSSTAGALTAPISSNYVGTSSASDGSADLHATSPRSISETGASNTYATNVSASGISPHFHAPKAVLDTSPVPGAVDLRLMVTNNSRHYSNLPAPYPYQNINHHQQPQAAPTAPGNRGPWDFGAFVNSSPGTTAAPNHSLSYARQSHLGHVSQDYAAPPVYSLGHPTTGP</sequence>
<gene>
    <name evidence="3" type="ORF">BDBG_03293</name>
</gene>
<evidence type="ECO:0000259" key="2">
    <source>
        <dbReference type="Pfam" id="PF23305"/>
    </source>
</evidence>
<dbReference type="InterPro" id="IPR055509">
    <property type="entry name" value="DUF7082"/>
</dbReference>
<name>A0A179UHH6_BLAGS</name>
<dbReference type="KEGG" id="bgh:BDBG_03293"/>
<feature type="region of interest" description="Disordered" evidence="1">
    <location>
        <begin position="251"/>
        <end position="288"/>
    </location>
</feature>
<feature type="region of interest" description="Disordered" evidence="1">
    <location>
        <begin position="676"/>
        <end position="709"/>
    </location>
</feature>
<evidence type="ECO:0000256" key="1">
    <source>
        <dbReference type="SAM" id="MobiDB-lite"/>
    </source>
</evidence>
<dbReference type="RefSeq" id="XP_002626129.1">
    <property type="nucleotide sequence ID" value="XM_002626083.2"/>
</dbReference>
<protein>
    <submittedName>
        <fullName evidence="3">Transcriptional regulator Medusa</fullName>
    </submittedName>
</protein>
<feature type="compositionally biased region" description="Basic and acidic residues" evidence="1">
    <location>
        <begin position="266"/>
        <end position="275"/>
    </location>
</feature>
<dbReference type="Pfam" id="PF23305">
    <property type="entry name" value="DUF7082"/>
    <property type="match status" value="1"/>
</dbReference>
<evidence type="ECO:0000313" key="4">
    <source>
        <dbReference type="Proteomes" id="UP000002038"/>
    </source>
</evidence>
<dbReference type="OrthoDB" id="1751210at2759"/>
<feature type="region of interest" description="Disordered" evidence="1">
    <location>
        <begin position="598"/>
        <end position="620"/>
    </location>
</feature>
<dbReference type="AlphaFoldDB" id="A0A179UHH6"/>
<accession>A0A179UHH6</accession>
<organism evidence="3 4">
    <name type="scientific">Blastomyces gilchristii (strain SLH14081)</name>
    <name type="common">Blastomyces dermatitidis</name>
    <dbReference type="NCBI Taxonomy" id="559298"/>
    <lineage>
        <taxon>Eukaryota</taxon>
        <taxon>Fungi</taxon>
        <taxon>Dikarya</taxon>
        <taxon>Ascomycota</taxon>
        <taxon>Pezizomycotina</taxon>
        <taxon>Eurotiomycetes</taxon>
        <taxon>Eurotiomycetidae</taxon>
        <taxon>Onygenales</taxon>
        <taxon>Ajellomycetaceae</taxon>
        <taxon>Blastomyces</taxon>
    </lineage>
</organism>
<dbReference type="PANTHER" id="PTHR39463:SF1">
    <property type="entry name" value="MEDUSA"/>
    <property type="match status" value="1"/>
</dbReference>
<dbReference type="VEuPathDB" id="FungiDB:BDBG_03293"/>
<feature type="compositionally biased region" description="Polar residues" evidence="1">
    <location>
        <begin position="677"/>
        <end position="687"/>
    </location>
</feature>
<reference evidence="4" key="1">
    <citation type="journal article" date="2015" name="PLoS Genet.">
        <title>The dynamic genome and transcriptome of the human fungal pathogen Blastomyces and close relative Emmonsia.</title>
        <authorList>
            <person name="Munoz J.F."/>
            <person name="Gauthier G.M."/>
            <person name="Desjardins C.A."/>
            <person name="Gallo J.E."/>
            <person name="Holder J."/>
            <person name="Sullivan T.D."/>
            <person name="Marty A.J."/>
            <person name="Carmen J.C."/>
            <person name="Chen Z."/>
            <person name="Ding L."/>
            <person name="Gujja S."/>
            <person name="Magrini V."/>
            <person name="Misas E."/>
            <person name="Mitreva M."/>
            <person name="Priest M."/>
            <person name="Saif S."/>
            <person name="Whiston E.A."/>
            <person name="Young S."/>
            <person name="Zeng Q."/>
            <person name="Goldman W.E."/>
            <person name="Mardis E.R."/>
            <person name="Taylor J.W."/>
            <person name="McEwen J.G."/>
            <person name="Clay O.K."/>
            <person name="Klein B.S."/>
            <person name="Cuomo C.A."/>
        </authorList>
    </citation>
    <scope>NUCLEOTIDE SEQUENCE [LARGE SCALE GENOMIC DNA]</scope>
    <source>
        <strain evidence="4">SLH14081</strain>
    </source>
</reference>